<proteinExistence type="predicted"/>
<keyword evidence="2 4" id="KW-0238">DNA-binding</keyword>
<gene>
    <name evidence="7" type="ORF">F9B16_15335</name>
</gene>
<dbReference type="PANTHER" id="PTHR30055">
    <property type="entry name" value="HTH-TYPE TRANSCRIPTIONAL REGULATOR RUTR"/>
    <property type="match status" value="1"/>
</dbReference>
<feature type="DNA-binding region" description="H-T-H motif" evidence="4">
    <location>
        <begin position="52"/>
        <end position="71"/>
    </location>
</feature>
<sequence>MAKAAQADGKKPPESVWTRPRRAKREQPTLTRDQIVDAALELLDAEGLDGLSMRRLGTRLNSGATSVYWHVANKDELLELALDRVMGEVRVPRPDDGAEADADDGPNDGPDAGGWRAAVAGYARDLRAMIHRHPWTVPLFGAQPMIGPNATRVLDEVIGAFDGAGLTGTALDNAMSLIADYVIGAAGSEASWQGVHGTATGEDWIQALGPYLDGIAERHPRLTAHIREVWVRDTAGVVEERFDYGLSCVLDGIEARTRR</sequence>
<evidence type="ECO:0000256" key="4">
    <source>
        <dbReference type="PROSITE-ProRule" id="PRU00335"/>
    </source>
</evidence>
<feature type="compositionally biased region" description="Acidic residues" evidence="5">
    <location>
        <begin position="97"/>
        <end position="106"/>
    </location>
</feature>
<dbReference type="EMBL" id="WBMR01000036">
    <property type="protein sequence ID" value="KAB2381599.1"/>
    <property type="molecule type" value="Genomic_DNA"/>
</dbReference>
<dbReference type="GO" id="GO:0045892">
    <property type="term" value="P:negative regulation of DNA-templated transcription"/>
    <property type="evidence" value="ECO:0007669"/>
    <property type="project" value="InterPro"/>
</dbReference>
<dbReference type="RefSeq" id="WP_151540736.1">
    <property type="nucleotide sequence ID" value="NZ_WBMR01000036.1"/>
</dbReference>
<evidence type="ECO:0000256" key="2">
    <source>
        <dbReference type="ARBA" id="ARBA00023125"/>
    </source>
</evidence>
<comment type="caution">
    <text evidence="7">The sequence shown here is derived from an EMBL/GenBank/DDBJ whole genome shotgun (WGS) entry which is preliminary data.</text>
</comment>
<dbReference type="Gene3D" id="1.10.357.10">
    <property type="entry name" value="Tetracycline Repressor, domain 2"/>
    <property type="match status" value="1"/>
</dbReference>
<dbReference type="AlphaFoldDB" id="A0A6L3VU31"/>
<dbReference type="SUPFAM" id="SSF48498">
    <property type="entry name" value="Tetracyclin repressor-like, C-terminal domain"/>
    <property type="match status" value="1"/>
</dbReference>
<accession>A0A6L3VU31</accession>
<evidence type="ECO:0000313" key="7">
    <source>
        <dbReference type="EMBL" id="KAB2381599.1"/>
    </source>
</evidence>
<dbReference type="GO" id="GO:0000976">
    <property type="term" value="F:transcription cis-regulatory region binding"/>
    <property type="evidence" value="ECO:0007669"/>
    <property type="project" value="TreeGrafter"/>
</dbReference>
<dbReference type="InterPro" id="IPR023772">
    <property type="entry name" value="DNA-bd_HTH_TetR-type_CS"/>
</dbReference>
<dbReference type="InterPro" id="IPR009057">
    <property type="entry name" value="Homeodomain-like_sf"/>
</dbReference>
<evidence type="ECO:0000256" key="1">
    <source>
        <dbReference type="ARBA" id="ARBA00023015"/>
    </source>
</evidence>
<evidence type="ECO:0000256" key="5">
    <source>
        <dbReference type="SAM" id="MobiDB-lite"/>
    </source>
</evidence>
<reference evidence="7 8" key="1">
    <citation type="submission" date="2019-09" db="EMBL/GenBank/DDBJ databases">
        <title>Actinomadura physcomitrii sp. nov., a novel actinomycete isolated from moss [Physcomitrium sphaericum (Ludw) Fuernr].</title>
        <authorList>
            <person name="Liu C."/>
            <person name="Zhuang X."/>
        </authorList>
    </citation>
    <scope>NUCLEOTIDE SEQUENCE [LARGE SCALE GENOMIC DNA]</scope>
    <source>
        <strain evidence="7 8">CYP1-1B</strain>
    </source>
</reference>
<dbReference type="InterPro" id="IPR050109">
    <property type="entry name" value="HTH-type_TetR-like_transc_reg"/>
</dbReference>
<protein>
    <submittedName>
        <fullName evidence="7">TetR family transcriptional regulator</fullName>
    </submittedName>
</protein>
<feature type="domain" description="HTH tetR-type" evidence="6">
    <location>
        <begin position="29"/>
        <end position="89"/>
    </location>
</feature>
<evidence type="ECO:0000256" key="3">
    <source>
        <dbReference type="ARBA" id="ARBA00023163"/>
    </source>
</evidence>
<name>A0A6L3VU31_9ACTN</name>
<dbReference type="InterPro" id="IPR036271">
    <property type="entry name" value="Tet_transcr_reg_TetR-rel_C_sf"/>
</dbReference>
<dbReference type="Pfam" id="PF02909">
    <property type="entry name" value="TetR_C_1"/>
    <property type="match status" value="1"/>
</dbReference>
<feature type="region of interest" description="Disordered" evidence="5">
    <location>
        <begin position="91"/>
        <end position="113"/>
    </location>
</feature>
<feature type="region of interest" description="Disordered" evidence="5">
    <location>
        <begin position="1"/>
        <end position="29"/>
    </location>
</feature>
<dbReference type="Proteomes" id="UP000483004">
    <property type="component" value="Unassembled WGS sequence"/>
</dbReference>
<keyword evidence="3" id="KW-0804">Transcription</keyword>
<dbReference type="OrthoDB" id="3818006at2"/>
<evidence type="ECO:0000313" key="8">
    <source>
        <dbReference type="Proteomes" id="UP000483004"/>
    </source>
</evidence>
<dbReference type="PANTHER" id="PTHR30055:SF151">
    <property type="entry name" value="TRANSCRIPTIONAL REGULATORY PROTEIN"/>
    <property type="match status" value="1"/>
</dbReference>
<dbReference type="PROSITE" id="PS50977">
    <property type="entry name" value="HTH_TETR_2"/>
    <property type="match status" value="1"/>
</dbReference>
<dbReference type="InterPro" id="IPR004111">
    <property type="entry name" value="Repressor_TetR_C"/>
</dbReference>
<dbReference type="Pfam" id="PF00440">
    <property type="entry name" value="TetR_N"/>
    <property type="match status" value="1"/>
</dbReference>
<dbReference type="Gene3D" id="1.10.10.60">
    <property type="entry name" value="Homeodomain-like"/>
    <property type="match status" value="1"/>
</dbReference>
<organism evidence="7 8">
    <name type="scientific">Actinomadura montaniterrae</name>
    <dbReference type="NCBI Taxonomy" id="1803903"/>
    <lineage>
        <taxon>Bacteria</taxon>
        <taxon>Bacillati</taxon>
        <taxon>Actinomycetota</taxon>
        <taxon>Actinomycetes</taxon>
        <taxon>Streptosporangiales</taxon>
        <taxon>Thermomonosporaceae</taxon>
        <taxon>Actinomadura</taxon>
    </lineage>
</organism>
<evidence type="ECO:0000259" key="6">
    <source>
        <dbReference type="PROSITE" id="PS50977"/>
    </source>
</evidence>
<dbReference type="PROSITE" id="PS01081">
    <property type="entry name" value="HTH_TETR_1"/>
    <property type="match status" value="1"/>
</dbReference>
<dbReference type="SUPFAM" id="SSF46689">
    <property type="entry name" value="Homeodomain-like"/>
    <property type="match status" value="1"/>
</dbReference>
<keyword evidence="1" id="KW-0805">Transcription regulation</keyword>
<keyword evidence="8" id="KW-1185">Reference proteome</keyword>
<dbReference type="GO" id="GO:0003700">
    <property type="term" value="F:DNA-binding transcription factor activity"/>
    <property type="evidence" value="ECO:0007669"/>
    <property type="project" value="TreeGrafter"/>
</dbReference>
<dbReference type="InterPro" id="IPR001647">
    <property type="entry name" value="HTH_TetR"/>
</dbReference>